<keyword evidence="2 7" id="KW-0489">Methyltransferase</keyword>
<dbReference type="InterPro" id="IPR003333">
    <property type="entry name" value="CMAS"/>
</dbReference>
<evidence type="ECO:0000313" key="7">
    <source>
        <dbReference type="EMBL" id="VEJ08741.1"/>
    </source>
</evidence>
<keyword evidence="4" id="KW-0949">S-adenosyl-L-methionine</keyword>
<dbReference type="GO" id="GO:0008610">
    <property type="term" value="P:lipid biosynthetic process"/>
    <property type="evidence" value="ECO:0007669"/>
    <property type="project" value="InterPro"/>
</dbReference>
<evidence type="ECO:0000256" key="3">
    <source>
        <dbReference type="ARBA" id="ARBA00022679"/>
    </source>
</evidence>
<dbReference type="EMBL" id="LR134510">
    <property type="protein sequence ID" value="VEJ08741.1"/>
    <property type="molecule type" value="Genomic_DNA"/>
</dbReference>
<proteinExistence type="inferred from homology"/>
<organism evidence="7 8">
    <name type="scientific">Actinobacillus delphinicola</name>
    <dbReference type="NCBI Taxonomy" id="51161"/>
    <lineage>
        <taxon>Bacteria</taxon>
        <taxon>Pseudomonadati</taxon>
        <taxon>Pseudomonadota</taxon>
        <taxon>Gammaproteobacteria</taxon>
        <taxon>Pasteurellales</taxon>
        <taxon>Pasteurellaceae</taxon>
        <taxon>Actinobacillus</taxon>
    </lineage>
</organism>
<dbReference type="NCBIfam" id="NF008686">
    <property type="entry name" value="PRK11705.1"/>
    <property type="match status" value="1"/>
</dbReference>
<dbReference type="Proteomes" id="UP000279799">
    <property type="component" value="Chromosome"/>
</dbReference>
<dbReference type="Gene3D" id="3.40.50.150">
    <property type="entry name" value="Vaccinia Virus protein VP39"/>
    <property type="match status" value="1"/>
</dbReference>
<accession>A0A448TSF3</accession>
<dbReference type="KEGG" id="adp:NCTC12871_00150"/>
<dbReference type="SUPFAM" id="SSF53335">
    <property type="entry name" value="S-adenosyl-L-methionine-dependent methyltransferases"/>
    <property type="match status" value="1"/>
</dbReference>
<dbReference type="Pfam" id="PF02353">
    <property type="entry name" value="CMAS"/>
    <property type="match status" value="1"/>
</dbReference>
<dbReference type="PIRSF" id="PIRSF003085">
    <property type="entry name" value="CMAS"/>
    <property type="match status" value="1"/>
</dbReference>
<dbReference type="OrthoDB" id="9801538at2"/>
<keyword evidence="3 7" id="KW-0808">Transferase</keyword>
<dbReference type="GO" id="GO:0032259">
    <property type="term" value="P:methylation"/>
    <property type="evidence" value="ECO:0007669"/>
    <property type="project" value="UniProtKB-KW"/>
</dbReference>
<evidence type="ECO:0000256" key="5">
    <source>
        <dbReference type="ARBA" id="ARBA00023098"/>
    </source>
</evidence>
<keyword evidence="8" id="KW-1185">Reference proteome</keyword>
<dbReference type="AlphaFoldDB" id="A0A448TSF3"/>
<dbReference type="CDD" id="cd02440">
    <property type="entry name" value="AdoMet_MTases"/>
    <property type="match status" value="1"/>
</dbReference>
<dbReference type="RefSeq" id="WP_126598074.1">
    <property type="nucleotide sequence ID" value="NZ_LR134510.1"/>
</dbReference>
<dbReference type="GO" id="GO:0008825">
    <property type="term" value="F:cyclopropane-fatty-acyl-phospholipid synthase activity"/>
    <property type="evidence" value="ECO:0007669"/>
    <property type="project" value="UniProtKB-EC"/>
</dbReference>
<dbReference type="InterPro" id="IPR050723">
    <property type="entry name" value="CFA/CMAS"/>
</dbReference>
<reference evidence="7 8" key="1">
    <citation type="submission" date="2018-12" db="EMBL/GenBank/DDBJ databases">
        <authorList>
            <consortium name="Pathogen Informatics"/>
        </authorList>
    </citation>
    <scope>NUCLEOTIDE SEQUENCE [LARGE SCALE GENOMIC DNA]</scope>
    <source>
        <strain evidence="7 8">NCTC12871</strain>
    </source>
</reference>
<dbReference type="PANTHER" id="PTHR43667:SF1">
    <property type="entry name" value="CYCLOPROPANE-FATTY-ACYL-PHOSPHOLIPID SYNTHASE"/>
    <property type="match status" value="1"/>
</dbReference>
<evidence type="ECO:0000256" key="2">
    <source>
        <dbReference type="ARBA" id="ARBA00022603"/>
    </source>
</evidence>
<dbReference type="InterPro" id="IPR029063">
    <property type="entry name" value="SAM-dependent_MTases_sf"/>
</dbReference>
<protein>
    <submittedName>
        <fullName evidence="7">Cyclopropane-fatty-acyl-phospholipid synthase</fullName>
        <ecNumber evidence="7">2.1.1.79</ecNumber>
    </submittedName>
</protein>
<comment type="similarity">
    <text evidence="1">Belongs to the CFA/CMAS family.</text>
</comment>
<name>A0A448TSF3_9PAST</name>
<sequence>MASSKEIVKELLALADIEINGSRPFDIQVLDDRFYNRVLEDRNLGLGEAYMDGWWNCEAIDELICKILQADLESKLNLKLKINAGLELGKSKIKSLLNPQSIARVKKDVPAHYNLGNELFTAMLDKNMAYSCGYFQDEVHEDLERAQDAKLDLVCRKLDLKPGERVLDIGCGWASFILYAAEHFGVSCDGLTLSSEQMKLGEERIKEAGLQDKVHFILEDYRLYKPEQPYDKLCSIGMFEHVGPKNYQDYFKAASGFLKDNGTFLLHTIGHNITTDDADPWITKYIFPNGYIPSMAQVTSALEGYFIVDDVQNIGVHYDYTLMAWFKNFDKAWDRIQKEYPNKYDERFYRMWKYYLLSCAGAFRARDIHVWQFVLRKKPLDYNPASRSA</sequence>
<evidence type="ECO:0000256" key="6">
    <source>
        <dbReference type="PIRSR" id="PIRSR003085-1"/>
    </source>
</evidence>
<evidence type="ECO:0000313" key="8">
    <source>
        <dbReference type="Proteomes" id="UP000279799"/>
    </source>
</evidence>
<feature type="active site" evidence="6">
    <location>
        <position position="359"/>
    </location>
</feature>
<keyword evidence="5" id="KW-0443">Lipid metabolism</keyword>
<evidence type="ECO:0000256" key="1">
    <source>
        <dbReference type="ARBA" id="ARBA00010815"/>
    </source>
</evidence>
<dbReference type="PANTHER" id="PTHR43667">
    <property type="entry name" value="CYCLOPROPANE-FATTY-ACYL-PHOSPHOLIPID SYNTHASE"/>
    <property type="match status" value="1"/>
</dbReference>
<gene>
    <name evidence="7" type="primary">cfa</name>
    <name evidence="7" type="ORF">NCTC12871_00150</name>
</gene>
<evidence type="ECO:0000256" key="4">
    <source>
        <dbReference type="ARBA" id="ARBA00022691"/>
    </source>
</evidence>
<dbReference type="EC" id="2.1.1.79" evidence="7"/>